<proteinExistence type="predicted"/>
<feature type="transmembrane region" description="Helical" evidence="1">
    <location>
        <begin position="227"/>
        <end position="250"/>
    </location>
</feature>
<protein>
    <submittedName>
        <fullName evidence="2">Uncharacterized protein</fullName>
    </submittedName>
</protein>
<reference evidence="2" key="1">
    <citation type="submission" date="2025-08" db="UniProtKB">
        <authorList>
            <consortium name="Ensembl"/>
        </authorList>
    </citation>
    <scope>IDENTIFICATION</scope>
</reference>
<dbReference type="Proteomes" id="UP000694700">
    <property type="component" value="Unplaced"/>
</dbReference>
<keyword evidence="1" id="KW-1133">Transmembrane helix</keyword>
<evidence type="ECO:0000256" key="1">
    <source>
        <dbReference type="SAM" id="Phobius"/>
    </source>
</evidence>
<keyword evidence="1" id="KW-0812">Transmembrane</keyword>
<dbReference type="Ensembl" id="ENSCCRT00015067404.1">
    <property type="protein sequence ID" value="ENSCCRP00015065247.1"/>
    <property type="gene ID" value="ENSCCRG00015026625.1"/>
</dbReference>
<accession>A0A8C1WD82</accession>
<sequence length="252" mass="28969">MDIRTLNKLSDLKETKFGQPPPRHGLSLLWWFAHDCVRIDSNGHMTAQLNPENRAVGFKRFYNREKILLYTSLKYYTVGNLRTCGSLPKYVTKNYTRHSKKSNTDRIIVSFNSGCNRFENIYVTQHSDQVNFDQNHTYRISTELIKDIQDLSCEDFFSGCTNHSEHISIDIHQSVQGETCQNISNELIQDIQDLSYEEFLGEPTDHSTDIPQSVQHYQTNPSQSEKCCCALTCCSLLVLLLIIVAIVYSLSK</sequence>
<evidence type="ECO:0000313" key="2">
    <source>
        <dbReference type="Ensembl" id="ENSCCRP00015065247.1"/>
    </source>
</evidence>
<name>A0A8C1WD82_CYPCA</name>
<dbReference type="AlphaFoldDB" id="A0A8C1WD82"/>
<organism evidence="2 3">
    <name type="scientific">Cyprinus carpio</name>
    <name type="common">Common carp</name>
    <dbReference type="NCBI Taxonomy" id="7962"/>
    <lineage>
        <taxon>Eukaryota</taxon>
        <taxon>Metazoa</taxon>
        <taxon>Chordata</taxon>
        <taxon>Craniata</taxon>
        <taxon>Vertebrata</taxon>
        <taxon>Euteleostomi</taxon>
        <taxon>Actinopterygii</taxon>
        <taxon>Neopterygii</taxon>
        <taxon>Teleostei</taxon>
        <taxon>Ostariophysi</taxon>
        <taxon>Cypriniformes</taxon>
        <taxon>Cyprinidae</taxon>
        <taxon>Cyprininae</taxon>
        <taxon>Cyprinus</taxon>
    </lineage>
</organism>
<keyword evidence="1" id="KW-0472">Membrane</keyword>
<dbReference type="PANTHER" id="PTHR38706:SF2">
    <property type="match status" value="1"/>
</dbReference>
<evidence type="ECO:0000313" key="3">
    <source>
        <dbReference type="Proteomes" id="UP000694700"/>
    </source>
</evidence>
<dbReference type="PANTHER" id="PTHR38706">
    <property type="entry name" value="SI:CH211-198C19.1-RELATED"/>
    <property type="match status" value="1"/>
</dbReference>